<dbReference type="SUPFAM" id="SSF49785">
    <property type="entry name" value="Galactose-binding domain-like"/>
    <property type="match status" value="1"/>
</dbReference>
<protein>
    <recommendedName>
        <fullName evidence="2">Beta-mannosidase-like galactose-binding domain-containing protein</fullName>
    </recommendedName>
</protein>
<keyword evidence="4" id="KW-1185">Reference proteome</keyword>
<dbReference type="InterPro" id="IPR008979">
    <property type="entry name" value="Galactose-bd-like_sf"/>
</dbReference>
<evidence type="ECO:0000313" key="3">
    <source>
        <dbReference type="EMBL" id="MFC3024989.1"/>
    </source>
</evidence>
<comment type="caution">
    <text evidence="3">The sequence shown here is derived from an EMBL/GenBank/DDBJ whole genome shotgun (WGS) entry which is preliminary data.</text>
</comment>
<sequence length="258" mass="29585">MQLILDEPWQLSPLTDRSLPQRDLTLPAPLSDALPDRLSNSAIVNQEWHLMHDFEINEALFQNTMAYDLVIAGIEYDAQIRVNGVAVFDCDRSQLQYHKEITHCIHQGKNRIEILFVQEEEDLFGEASQLPSSAPAQAAIGIWQVPKIDLIQHVRLQQVTVEQVWHYDNLCELRVTMNYEVLKADLISATIKFNGMAYQVPLDMRATQAQSIFQVDAPHYYSPDDATLEYHVYVDVDGQSRVTPVRFSPRDESSSRFQ</sequence>
<gene>
    <name evidence="3" type="ORF">ACFODT_14360</name>
</gene>
<accession>A0ABV7CCS0</accession>
<name>A0ABV7CCS0_9VIBR</name>
<proteinExistence type="predicted"/>
<evidence type="ECO:0000313" key="4">
    <source>
        <dbReference type="Proteomes" id="UP001595384"/>
    </source>
</evidence>
<evidence type="ECO:0000256" key="1">
    <source>
        <dbReference type="ARBA" id="ARBA00022801"/>
    </source>
</evidence>
<evidence type="ECO:0000259" key="2">
    <source>
        <dbReference type="Pfam" id="PF22666"/>
    </source>
</evidence>
<feature type="domain" description="Beta-mannosidase-like galactose-binding" evidence="2">
    <location>
        <begin position="42"/>
        <end position="123"/>
    </location>
</feature>
<dbReference type="EMBL" id="JBHRSE010000100">
    <property type="protein sequence ID" value="MFC3024989.1"/>
    <property type="molecule type" value="Genomic_DNA"/>
</dbReference>
<dbReference type="Gene3D" id="2.60.120.260">
    <property type="entry name" value="Galactose-binding domain-like"/>
    <property type="match status" value="1"/>
</dbReference>
<keyword evidence="1" id="KW-0378">Hydrolase</keyword>
<dbReference type="Proteomes" id="UP001595384">
    <property type="component" value="Unassembled WGS sequence"/>
</dbReference>
<dbReference type="InterPro" id="IPR054593">
    <property type="entry name" value="Beta-mannosidase-like_N2"/>
</dbReference>
<dbReference type="Pfam" id="PF22666">
    <property type="entry name" value="Glyco_hydro_2_N2"/>
    <property type="match status" value="1"/>
</dbReference>
<organism evidence="3 4">
    <name type="scientific">Vibrio zhugei</name>
    <dbReference type="NCBI Taxonomy" id="2479546"/>
    <lineage>
        <taxon>Bacteria</taxon>
        <taxon>Pseudomonadati</taxon>
        <taxon>Pseudomonadota</taxon>
        <taxon>Gammaproteobacteria</taxon>
        <taxon>Vibrionales</taxon>
        <taxon>Vibrionaceae</taxon>
        <taxon>Vibrio</taxon>
    </lineage>
</organism>
<dbReference type="RefSeq" id="WP_123015268.1">
    <property type="nucleotide sequence ID" value="NZ_AP024911.1"/>
</dbReference>
<reference evidence="4" key="1">
    <citation type="journal article" date="2019" name="Int. J. Syst. Evol. Microbiol.">
        <title>The Global Catalogue of Microorganisms (GCM) 10K type strain sequencing project: providing services to taxonomists for standard genome sequencing and annotation.</title>
        <authorList>
            <consortium name="The Broad Institute Genomics Platform"/>
            <consortium name="The Broad Institute Genome Sequencing Center for Infectious Disease"/>
            <person name="Wu L."/>
            <person name="Ma J."/>
        </authorList>
    </citation>
    <scope>NUCLEOTIDE SEQUENCE [LARGE SCALE GENOMIC DNA]</scope>
    <source>
        <strain evidence="4">KCTC 62784</strain>
    </source>
</reference>